<gene>
    <name evidence="3" type="ORF">GPJ59_13705</name>
</gene>
<dbReference type="EMBL" id="WTFF01000079">
    <property type="protein sequence ID" value="MBW5482905.1"/>
    <property type="molecule type" value="Genomic_DNA"/>
</dbReference>
<keyword evidence="2" id="KW-0732">Signal</keyword>
<evidence type="ECO:0000256" key="2">
    <source>
        <dbReference type="SAM" id="SignalP"/>
    </source>
</evidence>
<proteinExistence type="predicted"/>
<protein>
    <recommendedName>
        <fullName evidence="5">ATP-binding protein</fullName>
    </recommendedName>
</protein>
<evidence type="ECO:0008006" key="5">
    <source>
        <dbReference type="Google" id="ProtNLM"/>
    </source>
</evidence>
<sequence>MKRALTALVLSGGAALALAPAAQADGFPQAPPLTERLGTMADHPDQTVKEAKTALDVTTAATGTTATSTLGGAGGALGAGLPKAPSVGGH</sequence>
<evidence type="ECO:0000313" key="4">
    <source>
        <dbReference type="Proteomes" id="UP000812013"/>
    </source>
</evidence>
<organism evidence="3 4">
    <name type="scientific">Streptomyces bambusae</name>
    <dbReference type="NCBI Taxonomy" id="1550616"/>
    <lineage>
        <taxon>Bacteria</taxon>
        <taxon>Bacillati</taxon>
        <taxon>Actinomycetota</taxon>
        <taxon>Actinomycetes</taxon>
        <taxon>Kitasatosporales</taxon>
        <taxon>Streptomycetaceae</taxon>
        <taxon>Streptomyces</taxon>
    </lineage>
</organism>
<dbReference type="Proteomes" id="UP000812013">
    <property type="component" value="Unassembled WGS sequence"/>
</dbReference>
<reference evidence="3 4" key="1">
    <citation type="submission" date="2019-12" db="EMBL/GenBank/DDBJ databases">
        <title>Genome sequence of Streptomyces bambusae.</title>
        <authorList>
            <person name="Bansal K."/>
            <person name="Choksket S."/>
            <person name="Korpole S."/>
            <person name="Patil P.B."/>
        </authorList>
    </citation>
    <scope>NUCLEOTIDE SEQUENCE [LARGE SCALE GENOMIC DNA]</scope>
    <source>
        <strain evidence="3 4">SK60</strain>
    </source>
</reference>
<feature type="chain" id="PRO_5045604715" description="ATP-binding protein" evidence="2">
    <location>
        <begin position="25"/>
        <end position="90"/>
    </location>
</feature>
<accession>A0ABS6Z552</accession>
<evidence type="ECO:0000313" key="3">
    <source>
        <dbReference type="EMBL" id="MBW5482905.1"/>
    </source>
</evidence>
<keyword evidence="4" id="KW-1185">Reference proteome</keyword>
<comment type="caution">
    <text evidence="3">The sequence shown here is derived from an EMBL/GenBank/DDBJ whole genome shotgun (WGS) entry which is preliminary data.</text>
</comment>
<feature type="signal peptide" evidence="2">
    <location>
        <begin position="1"/>
        <end position="24"/>
    </location>
</feature>
<evidence type="ECO:0000256" key="1">
    <source>
        <dbReference type="SAM" id="MobiDB-lite"/>
    </source>
</evidence>
<feature type="region of interest" description="Disordered" evidence="1">
    <location>
        <begin position="65"/>
        <end position="90"/>
    </location>
</feature>
<name>A0ABS6Z552_9ACTN</name>